<reference evidence="1" key="1">
    <citation type="submission" date="2018-12" db="EMBL/GenBank/DDBJ databases">
        <title>Novel natural products biosynthetic potential of the class Ktedonobacteria.</title>
        <authorList>
            <person name="Zheng Y."/>
            <person name="Saitou A."/>
            <person name="Wang C.M."/>
            <person name="Toyoda A."/>
            <person name="Minakuchi Y."/>
            <person name="Sekiguchi Y."/>
            <person name="Ueda K."/>
            <person name="Takano H."/>
            <person name="Sakai Y."/>
            <person name="Yokota A."/>
            <person name="Yabe S."/>
        </authorList>
    </citation>
    <scope>NUCLEOTIDE SEQUENCE</scope>
    <source>
        <strain evidence="1">COM3</strain>
    </source>
</reference>
<evidence type="ECO:0000313" key="1">
    <source>
        <dbReference type="EMBL" id="BBH86469.1"/>
    </source>
</evidence>
<accession>A0A455SHS2</accession>
<organism evidence="1">
    <name type="scientific">Thermosporothrix sp. COM3</name>
    <dbReference type="NCBI Taxonomy" id="2490863"/>
    <lineage>
        <taxon>Bacteria</taxon>
        <taxon>Bacillati</taxon>
        <taxon>Chloroflexota</taxon>
        <taxon>Ktedonobacteria</taxon>
        <taxon>Ktedonobacterales</taxon>
        <taxon>Thermosporotrichaceae</taxon>
        <taxon>Thermosporothrix</taxon>
    </lineage>
</organism>
<dbReference type="EMBL" id="AP019376">
    <property type="protein sequence ID" value="BBH86469.1"/>
    <property type="molecule type" value="Genomic_DNA"/>
</dbReference>
<proteinExistence type="predicted"/>
<dbReference type="AlphaFoldDB" id="A0A455SHS2"/>
<sequence length="64" mass="7514">MENEGDGKWDCVPHDLIIQVKRLHLLLNLCEAPDERLDIIARACHYFYMLYPKMEQGKSLLQTP</sequence>
<gene>
    <name evidence="1" type="ORF">KTC_12200</name>
</gene>
<name>A0A455SHS2_9CHLR</name>
<protein>
    <submittedName>
        <fullName evidence="1">Uncharacterized protein</fullName>
    </submittedName>
</protein>